<keyword evidence="9" id="KW-1185">Reference proteome</keyword>
<gene>
    <name evidence="8" type="ORF">GCM10007053_04240</name>
</gene>
<accession>A0A919CHT0</accession>
<evidence type="ECO:0000313" key="9">
    <source>
        <dbReference type="Proteomes" id="UP000644693"/>
    </source>
</evidence>
<proteinExistence type="predicted"/>
<reference evidence="8" key="2">
    <citation type="submission" date="2020-09" db="EMBL/GenBank/DDBJ databases">
        <authorList>
            <person name="Sun Q."/>
            <person name="Kim S."/>
        </authorList>
    </citation>
    <scope>NUCLEOTIDE SEQUENCE</scope>
    <source>
        <strain evidence="8">KCTC 23430</strain>
    </source>
</reference>
<dbReference type="Gene3D" id="3.90.79.10">
    <property type="entry name" value="Nucleoside Triphosphate Pyrophosphohydrolase"/>
    <property type="match status" value="1"/>
</dbReference>
<dbReference type="InterPro" id="IPR000086">
    <property type="entry name" value="NUDIX_hydrolase_dom"/>
</dbReference>
<sequence length="200" mass="21844">MLQSPVLEKVCAALPLSGANWSAAQAPQAAVLVALTDDESPQVLLGERSSTLKTHPGEIAFPGGKRDPEDAGPWVTARREAHEEVGLQPADSHALGELAPLFTRTGFEVHPCVAQISGRSEFVVEEREFARIFMRPLSAFADARAFRLETMEHRGRVRQVPFYDIDGDTIWGVTAAVLAQLANLAYDAALDLQRDWNQSP</sequence>
<evidence type="ECO:0000313" key="8">
    <source>
        <dbReference type="EMBL" id="GHD26817.1"/>
    </source>
</evidence>
<dbReference type="EMBL" id="BMYM01000001">
    <property type="protein sequence ID" value="GHD26817.1"/>
    <property type="molecule type" value="Genomic_DNA"/>
</dbReference>
<reference evidence="8" key="1">
    <citation type="journal article" date="2014" name="Int. J. Syst. Evol. Microbiol.">
        <title>Complete genome sequence of Corynebacterium casei LMG S-19264T (=DSM 44701T), isolated from a smear-ripened cheese.</title>
        <authorList>
            <consortium name="US DOE Joint Genome Institute (JGI-PGF)"/>
            <person name="Walter F."/>
            <person name="Albersmeier A."/>
            <person name="Kalinowski J."/>
            <person name="Ruckert C."/>
        </authorList>
    </citation>
    <scope>NUCLEOTIDE SEQUENCE</scope>
    <source>
        <strain evidence="8">KCTC 23430</strain>
    </source>
</reference>
<protein>
    <submittedName>
        <fullName evidence="8">Coenzyme A pyrophosphatase</fullName>
    </submittedName>
</protein>
<dbReference type="GO" id="GO:0010945">
    <property type="term" value="F:coenzyme A diphosphatase activity"/>
    <property type="evidence" value="ECO:0007669"/>
    <property type="project" value="InterPro"/>
</dbReference>
<dbReference type="Proteomes" id="UP000644693">
    <property type="component" value="Unassembled WGS sequence"/>
</dbReference>
<dbReference type="PROSITE" id="PS51462">
    <property type="entry name" value="NUDIX"/>
    <property type="match status" value="1"/>
</dbReference>
<comment type="cofactor">
    <cofactor evidence="2">
        <name>Mg(2+)</name>
        <dbReference type="ChEBI" id="CHEBI:18420"/>
    </cofactor>
</comment>
<evidence type="ECO:0000256" key="3">
    <source>
        <dbReference type="ARBA" id="ARBA00022723"/>
    </source>
</evidence>
<evidence type="ECO:0000259" key="7">
    <source>
        <dbReference type="PROSITE" id="PS51462"/>
    </source>
</evidence>
<evidence type="ECO:0000256" key="1">
    <source>
        <dbReference type="ARBA" id="ARBA00001936"/>
    </source>
</evidence>
<feature type="domain" description="Nudix hydrolase" evidence="7">
    <location>
        <begin position="26"/>
        <end position="163"/>
    </location>
</feature>
<dbReference type="Pfam" id="PF00293">
    <property type="entry name" value="NUDIX"/>
    <property type="match status" value="1"/>
</dbReference>
<keyword evidence="3" id="KW-0479">Metal-binding</keyword>
<evidence type="ECO:0000256" key="5">
    <source>
        <dbReference type="ARBA" id="ARBA00022842"/>
    </source>
</evidence>
<dbReference type="GO" id="GO:0046872">
    <property type="term" value="F:metal ion binding"/>
    <property type="evidence" value="ECO:0007669"/>
    <property type="project" value="UniProtKB-KW"/>
</dbReference>
<evidence type="ECO:0000256" key="6">
    <source>
        <dbReference type="ARBA" id="ARBA00023211"/>
    </source>
</evidence>
<dbReference type="InterPro" id="IPR045121">
    <property type="entry name" value="CoAse"/>
</dbReference>
<evidence type="ECO:0000256" key="4">
    <source>
        <dbReference type="ARBA" id="ARBA00022801"/>
    </source>
</evidence>
<keyword evidence="5" id="KW-0460">Magnesium</keyword>
<dbReference type="AlphaFoldDB" id="A0A919CHT0"/>
<keyword evidence="6" id="KW-0464">Manganese</keyword>
<comment type="caution">
    <text evidence="8">The sequence shown here is derived from an EMBL/GenBank/DDBJ whole genome shotgun (WGS) entry which is preliminary data.</text>
</comment>
<dbReference type="PANTHER" id="PTHR12992:SF11">
    <property type="entry name" value="MITOCHONDRIAL COENZYME A DIPHOSPHATASE NUDT8"/>
    <property type="match status" value="1"/>
</dbReference>
<name>A0A919CHT0_9GAMM</name>
<dbReference type="InterPro" id="IPR015797">
    <property type="entry name" value="NUDIX_hydrolase-like_dom_sf"/>
</dbReference>
<organism evidence="8 9">
    <name type="scientific">Parahalioglobus pacificus</name>
    <dbReference type="NCBI Taxonomy" id="930806"/>
    <lineage>
        <taxon>Bacteria</taxon>
        <taxon>Pseudomonadati</taxon>
        <taxon>Pseudomonadota</taxon>
        <taxon>Gammaproteobacteria</taxon>
        <taxon>Cellvibrionales</taxon>
        <taxon>Halieaceae</taxon>
        <taxon>Parahalioglobus</taxon>
    </lineage>
</organism>
<evidence type="ECO:0000256" key="2">
    <source>
        <dbReference type="ARBA" id="ARBA00001946"/>
    </source>
</evidence>
<comment type="cofactor">
    <cofactor evidence="1">
        <name>Mn(2+)</name>
        <dbReference type="ChEBI" id="CHEBI:29035"/>
    </cofactor>
</comment>
<dbReference type="SUPFAM" id="SSF55811">
    <property type="entry name" value="Nudix"/>
    <property type="match status" value="1"/>
</dbReference>
<dbReference type="PANTHER" id="PTHR12992">
    <property type="entry name" value="NUDIX HYDROLASE"/>
    <property type="match status" value="1"/>
</dbReference>
<dbReference type="CDD" id="cd03426">
    <property type="entry name" value="NUDIX_CoAse_Nudt7"/>
    <property type="match status" value="1"/>
</dbReference>
<dbReference type="RefSeq" id="WP_189474719.1">
    <property type="nucleotide sequence ID" value="NZ_BMYM01000001.1"/>
</dbReference>
<keyword evidence="4" id="KW-0378">Hydrolase</keyword>